<evidence type="ECO:0000256" key="23">
    <source>
        <dbReference type="ARBA" id="ARBA00047714"/>
    </source>
</evidence>
<feature type="active site" description="Proton donor/acceptor" evidence="24">
    <location>
        <position position="535"/>
    </location>
</feature>
<evidence type="ECO:0000256" key="2">
    <source>
        <dbReference type="ARBA" id="ARBA00004123"/>
    </source>
</evidence>
<dbReference type="PROSITE" id="PS52035">
    <property type="entry name" value="PEPTIDASE_M14"/>
    <property type="match status" value="1"/>
</dbReference>
<feature type="compositionally biased region" description="Low complexity" evidence="25">
    <location>
        <begin position="639"/>
        <end position="653"/>
    </location>
</feature>
<dbReference type="GO" id="GO:0030496">
    <property type="term" value="C:midbody"/>
    <property type="evidence" value="ECO:0007669"/>
    <property type="project" value="UniProtKB-SubCell"/>
</dbReference>
<feature type="compositionally biased region" description="Low complexity" evidence="25">
    <location>
        <begin position="749"/>
        <end position="767"/>
    </location>
</feature>
<dbReference type="CTD" id="60509"/>
<dbReference type="SUPFAM" id="SSF53187">
    <property type="entry name" value="Zn-dependent exopeptidases"/>
    <property type="match status" value="1"/>
</dbReference>
<dbReference type="Pfam" id="PF00246">
    <property type="entry name" value="Peptidase_M14"/>
    <property type="match status" value="1"/>
</dbReference>
<evidence type="ECO:0000313" key="27">
    <source>
        <dbReference type="Proteomes" id="UP000504632"/>
    </source>
</evidence>
<evidence type="ECO:0000256" key="1">
    <source>
        <dbReference type="ARBA" id="ARBA00001947"/>
    </source>
</evidence>
<evidence type="ECO:0000313" key="28">
    <source>
        <dbReference type="RefSeq" id="XP_030638396.1"/>
    </source>
</evidence>
<dbReference type="GeneID" id="115819002"/>
<comment type="catalytic activity">
    <reaction evidence="18">
        <text>C-terminal L-alpha-aminoacyl-L-glutamyl-[tubulin] + H2O = C-terminal L-alpha-aminoacyl-[tubulin] + L-glutamate</text>
        <dbReference type="Rhea" id="RHEA:63796"/>
        <dbReference type="Rhea" id="RHEA-COMP:16436"/>
        <dbReference type="Rhea" id="RHEA-COMP:16437"/>
        <dbReference type="ChEBI" id="CHEBI:15377"/>
        <dbReference type="ChEBI" id="CHEBI:29985"/>
        <dbReference type="ChEBI" id="CHEBI:90782"/>
        <dbReference type="ChEBI" id="CHEBI:149556"/>
        <dbReference type="EC" id="3.4.17.24"/>
    </reaction>
    <physiologicalReaction direction="left-to-right" evidence="18">
        <dbReference type="Rhea" id="RHEA:63797"/>
    </physiologicalReaction>
</comment>
<comment type="cofactor">
    <cofactor evidence="1">
        <name>Zn(2+)</name>
        <dbReference type="ChEBI" id="CHEBI:29105"/>
    </cofactor>
</comment>
<comment type="subcellular location">
    <subcellularLocation>
        <location evidence="3">Cytoplasm</location>
        <location evidence="3">Cytoskeleton</location>
        <location evidence="3">Spindle</location>
    </subcellularLocation>
    <subcellularLocation>
        <location evidence="5">Cytoplasm</location>
        <location evidence="5">Cytosol</location>
    </subcellularLocation>
    <subcellularLocation>
        <location evidence="4">Midbody</location>
    </subcellularLocation>
    <subcellularLocation>
        <location evidence="2">Nucleus</location>
    </subcellularLocation>
</comment>
<comment type="similarity">
    <text evidence="6 24">Belongs to the peptidase M14 family.</text>
</comment>
<dbReference type="GO" id="GO:0005829">
    <property type="term" value="C:cytosol"/>
    <property type="evidence" value="ECO:0007669"/>
    <property type="project" value="UniProtKB-SubCell"/>
</dbReference>
<dbReference type="GO" id="GO:0004181">
    <property type="term" value="F:metallocarboxypeptidase activity"/>
    <property type="evidence" value="ECO:0007669"/>
    <property type="project" value="InterPro"/>
</dbReference>
<dbReference type="OrthoDB" id="10253041at2759"/>
<evidence type="ECO:0000256" key="16">
    <source>
        <dbReference type="ARBA" id="ARBA00024141"/>
    </source>
</evidence>
<dbReference type="InterPro" id="IPR040626">
    <property type="entry name" value="Pepdidase_M14_N"/>
</dbReference>
<keyword evidence="10" id="KW-0479">Metal-binding</keyword>
<evidence type="ECO:0000256" key="12">
    <source>
        <dbReference type="ARBA" id="ARBA00022833"/>
    </source>
</evidence>
<accession>A0A6J2W4U9</accession>
<dbReference type="Pfam" id="PF18027">
    <property type="entry name" value="Pepdidase_M14_N"/>
    <property type="match status" value="1"/>
</dbReference>
<dbReference type="CDD" id="cd06236">
    <property type="entry name" value="M14_AGBL5_like"/>
    <property type="match status" value="1"/>
</dbReference>
<keyword evidence="7" id="KW-0963">Cytoplasm</keyword>
<evidence type="ECO:0000256" key="14">
    <source>
        <dbReference type="ARBA" id="ARBA00023212"/>
    </source>
</evidence>
<keyword evidence="13" id="KW-0482">Metalloprotease</keyword>
<feature type="region of interest" description="Disordered" evidence="25">
    <location>
        <begin position="341"/>
        <end position="375"/>
    </location>
</feature>
<dbReference type="GO" id="GO:0005634">
    <property type="term" value="C:nucleus"/>
    <property type="evidence" value="ECO:0007669"/>
    <property type="project" value="UniProtKB-SubCell"/>
</dbReference>
<evidence type="ECO:0000256" key="15">
    <source>
        <dbReference type="ARBA" id="ARBA00023242"/>
    </source>
</evidence>
<dbReference type="InParanoid" id="A0A6J2W4U9"/>
<keyword evidence="9" id="KW-0645">Protease</keyword>
<evidence type="ECO:0000256" key="20">
    <source>
        <dbReference type="ARBA" id="ARBA00029302"/>
    </source>
</evidence>
<feature type="compositionally biased region" description="Basic residues" evidence="25">
    <location>
        <begin position="815"/>
        <end position="825"/>
    </location>
</feature>
<organism evidence="27 28">
    <name type="scientific">Chanos chanos</name>
    <name type="common">Milkfish</name>
    <name type="synonym">Mugil chanos</name>
    <dbReference type="NCBI Taxonomy" id="29144"/>
    <lineage>
        <taxon>Eukaryota</taxon>
        <taxon>Metazoa</taxon>
        <taxon>Chordata</taxon>
        <taxon>Craniata</taxon>
        <taxon>Vertebrata</taxon>
        <taxon>Euteleostomi</taxon>
        <taxon>Actinopterygii</taxon>
        <taxon>Neopterygii</taxon>
        <taxon>Teleostei</taxon>
        <taxon>Ostariophysi</taxon>
        <taxon>Gonorynchiformes</taxon>
        <taxon>Chanidae</taxon>
        <taxon>Chanos</taxon>
    </lineage>
</organism>
<evidence type="ECO:0000256" key="17">
    <source>
        <dbReference type="ARBA" id="ARBA00024524"/>
    </source>
</evidence>
<proteinExistence type="inferred from homology"/>
<reference evidence="28" key="1">
    <citation type="submission" date="2025-08" db="UniProtKB">
        <authorList>
            <consortium name="RefSeq"/>
        </authorList>
    </citation>
    <scope>IDENTIFICATION</scope>
</reference>
<feature type="compositionally biased region" description="Polar residues" evidence="25">
    <location>
        <begin position="654"/>
        <end position="692"/>
    </location>
</feature>
<feature type="compositionally biased region" description="Basic and acidic residues" evidence="25">
    <location>
        <begin position="714"/>
        <end position="725"/>
    </location>
</feature>
<feature type="region of interest" description="Disordered" evidence="25">
    <location>
        <begin position="796"/>
        <end position="825"/>
    </location>
</feature>
<dbReference type="Gene3D" id="3.40.630.10">
    <property type="entry name" value="Zn peptidases"/>
    <property type="match status" value="2"/>
</dbReference>
<comment type="catalytic activity">
    <reaction evidence="23">
        <text>gamma-L-glutamyl-L-glutamyl-[protein] + H2O = L-glutamyl-[protein] + L-glutamate</text>
        <dbReference type="Rhea" id="RHEA:60152"/>
        <dbReference type="Rhea" id="RHEA-COMP:10208"/>
        <dbReference type="Rhea" id="RHEA-COMP:15517"/>
        <dbReference type="ChEBI" id="CHEBI:15377"/>
        <dbReference type="ChEBI" id="CHEBI:29973"/>
        <dbReference type="ChEBI" id="CHEBI:29985"/>
        <dbReference type="ChEBI" id="CHEBI:143622"/>
    </reaction>
    <physiologicalReaction direction="left-to-right" evidence="23">
        <dbReference type="Rhea" id="RHEA:60153"/>
    </physiologicalReaction>
</comment>
<dbReference type="InterPro" id="IPR050821">
    <property type="entry name" value="Cytosolic_carboxypeptidase"/>
</dbReference>
<keyword evidence="11" id="KW-0378">Hydrolase</keyword>
<evidence type="ECO:0000256" key="19">
    <source>
        <dbReference type="ARBA" id="ARBA00026108"/>
    </source>
</evidence>
<dbReference type="AlphaFoldDB" id="A0A6J2W4U9"/>
<evidence type="ECO:0000256" key="24">
    <source>
        <dbReference type="PROSITE-ProRule" id="PRU01379"/>
    </source>
</evidence>
<dbReference type="EC" id="3.4.17.24" evidence="19"/>
<dbReference type="InterPro" id="IPR034286">
    <property type="entry name" value="M14_AGBL5-like"/>
</dbReference>
<dbReference type="InterPro" id="IPR000834">
    <property type="entry name" value="Peptidase_M14"/>
</dbReference>
<evidence type="ECO:0000256" key="22">
    <source>
        <dbReference type="ARBA" id="ARBA00032928"/>
    </source>
</evidence>
<evidence type="ECO:0000256" key="13">
    <source>
        <dbReference type="ARBA" id="ARBA00023049"/>
    </source>
</evidence>
<feature type="region of interest" description="Disordered" evidence="25">
    <location>
        <begin position="929"/>
        <end position="959"/>
    </location>
</feature>
<keyword evidence="27" id="KW-1185">Reference proteome</keyword>
<evidence type="ECO:0000256" key="4">
    <source>
        <dbReference type="ARBA" id="ARBA00004214"/>
    </source>
</evidence>
<evidence type="ECO:0000256" key="21">
    <source>
        <dbReference type="ARBA" id="ARBA00032753"/>
    </source>
</evidence>
<dbReference type="PANTHER" id="PTHR12756">
    <property type="entry name" value="CYTOSOLIC CARBOXYPEPTIDASE"/>
    <property type="match status" value="1"/>
</dbReference>
<comment type="catalytic activity">
    <reaction evidence="20">
        <text>(L-glutamyl)(n+1)-gamma-L-glutamyl-L-glutamyl-[protein] + H2O = (L-glutamyl)(n)-gamma-L-glutamyl-L-glutamyl-[protein] + L-glutamate</text>
        <dbReference type="Rhea" id="RHEA:60004"/>
        <dbReference type="Rhea" id="RHEA-COMP:15519"/>
        <dbReference type="Rhea" id="RHEA-COMP:15675"/>
        <dbReference type="ChEBI" id="CHEBI:15377"/>
        <dbReference type="ChEBI" id="CHEBI:29985"/>
        <dbReference type="ChEBI" id="CHEBI:143623"/>
    </reaction>
    <physiologicalReaction direction="left-to-right" evidence="20">
        <dbReference type="Rhea" id="RHEA:60005"/>
    </physiologicalReaction>
</comment>
<evidence type="ECO:0000256" key="9">
    <source>
        <dbReference type="ARBA" id="ARBA00022670"/>
    </source>
</evidence>
<evidence type="ECO:0000256" key="10">
    <source>
        <dbReference type="ARBA" id="ARBA00022723"/>
    </source>
</evidence>
<evidence type="ECO:0000256" key="8">
    <source>
        <dbReference type="ARBA" id="ARBA00022645"/>
    </source>
</evidence>
<evidence type="ECO:0000256" key="11">
    <source>
        <dbReference type="ARBA" id="ARBA00022801"/>
    </source>
</evidence>
<keyword evidence="14" id="KW-0206">Cytoskeleton</keyword>
<evidence type="ECO:0000259" key="26">
    <source>
        <dbReference type="PROSITE" id="PS52035"/>
    </source>
</evidence>
<dbReference type="PANTHER" id="PTHR12756:SF12">
    <property type="entry name" value="CYTOSOLIC CARBOXYPEPTIDASE-LIKE PROTEIN 5"/>
    <property type="match status" value="1"/>
</dbReference>
<keyword evidence="8" id="KW-0121">Carboxypeptidase</keyword>
<keyword evidence="15" id="KW-0539">Nucleus</keyword>
<evidence type="ECO:0000256" key="5">
    <source>
        <dbReference type="ARBA" id="ARBA00004514"/>
    </source>
</evidence>
<dbReference type="GO" id="GO:0008270">
    <property type="term" value="F:zinc ion binding"/>
    <property type="evidence" value="ECO:0007669"/>
    <property type="project" value="InterPro"/>
</dbReference>
<evidence type="ECO:0000256" key="18">
    <source>
        <dbReference type="ARBA" id="ARBA00024627"/>
    </source>
</evidence>
<evidence type="ECO:0000256" key="6">
    <source>
        <dbReference type="ARBA" id="ARBA00005988"/>
    </source>
</evidence>
<gene>
    <name evidence="28" type="primary">agbl5</name>
</gene>
<feature type="region of interest" description="Disordered" evidence="25">
    <location>
        <begin position="617"/>
        <end position="772"/>
    </location>
</feature>
<sequence length="959" mass="105502">MEVRFGNVVFSSRFDSGNLGRVEKVDRAEPENEGNGPGKGCLSIPDYEFNVWTKPDCADTEFENGNRSWFYFSVRGAQPGKLLKINVMNMNKQSKLYSQGMAPLVRTLPVKTRWERVRERPVFEMSENQFVLSFVHRLLDVRGATTYFAFCYPFSYSDCQDLLTRLDQSLLSTAHTLGPGSPVDSVYYHRELLCRSLDGHRVDLLTISSCHGIQEDREPRLDRLFPDHSTPRPHRFTGKRVFFLSSRVHPGETPSSFVFNGFLSFILNREDPRAQTLRRLFVFKLIPMLNPDGVVRGHYRTDSRGVNLNRQYLNPSPDLHPSIYGAKTLLLFHHQQGCSGPALPAHSPLSAKTFNQPNTESPLSLNQPNTETPLSLNQRNEDQQHEITTHDLPEISMQTEESWEKGGVKKEVELCNENELVVTKSEAPPIPGPSPTEPVTSQKSGVAYYIDLHGHASKRGCFMYGNNLPDESQQVENLLYPKLISVNSPHFDFLGCNFSEKNMYARDKRDGQSKEGSGRVAIHKAIGLVHSYTLECNYNTGRAVNSIPPACHDNGRATPPPPPAFPPKYTPEVFEQVGRAVAVAALDMEECNPWPRLVLSEHNSLVNLRASILKHVRSSKDLGNNKRNGSKPSSPPKPMGLSSSASENSLSRSRGNSVSVANGINSRSRQTSPQLKSSPSFTFGCANSSHTPATPGLPAHSWSPGSHKPVHRAQGPDRESKAQEKRRSHHSRPLLRSPSNSQPAPSHLSPSPSSSSSSSPSSSSSSSACESGCVPGSGPRPCSINVAGITCPDIQSPEQMKHIPEPSGTSTPGHAHQHTPLRRGRSLPIQSSLKSGSFGFFSFIEYSRCVLQPRPSRIPLRKGGASGHPSQTPPYSSHCSDTATARVWKLIKPGIRNHLSFSGPSGRSCPALCLTSRTLLKNSGSYMVSEDAAAQTPDANPEPQVFPDTGSVMDQHPES</sequence>
<comment type="catalytic activity">
    <reaction evidence="17">
        <text>C-terminal L-alpha-aminoacyl-L-glutamyl-L-glutamyl-[tubulin] + H2O = C-terminal L-alpha-aminoacyl-L-glutamyl-[tubulin] + L-glutamate</text>
        <dbReference type="Rhea" id="RHEA:63792"/>
        <dbReference type="Rhea" id="RHEA-COMP:16435"/>
        <dbReference type="Rhea" id="RHEA-COMP:16436"/>
        <dbReference type="ChEBI" id="CHEBI:15377"/>
        <dbReference type="ChEBI" id="CHEBI:29985"/>
        <dbReference type="ChEBI" id="CHEBI:149555"/>
        <dbReference type="ChEBI" id="CHEBI:149556"/>
        <dbReference type="EC" id="3.4.17.24"/>
    </reaction>
    <physiologicalReaction direction="left-to-right" evidence="17">
        <dbReference type="Rhea" id="RHEA:63793"/>
    </physiologicalReaction>
</comment>
<evidence type="ECO:0000256" key="7">
    <source>
        <dbReference type="ARBA" id="ARBA00022490"/>
    </source>
</evidence>
<feature type="compositionally biased region" description="Polar residues" evidence="25">
    <location>
        <begin position="350"/>
        <end position="375"/>
    </location>
</feature>
<dbReference type="GO" id="GO:0006508">
    <property type="term" value="P:proteolysis"/>
    <property type="evidence" value="ECO:0007669"/>
    <property type="project" value="UniProtKB-KW"/>
</dbReference>
<name>A0A6J2W4U9_CHACN</name>
<dbReference type="GO" id="GO:0005819">
    <property type="term" value="C:spindle"/>
    <property type="evidence" value="ECO:0007669"/>
    <property type="project" value="UniProtKB-SubCell"/>
</dbReference>
<dbReference type="Proteomes" id="UP000504632">
    <property type="component" value="Chromosome 8"/>
</dbReference>
<dbReference type="FunCoup" id="A0A6J2W4U9">
    <property type="interactions" value="899"/>
</dbReference>
<evidence type="ECO:0000256" key="3">
    <source>
        <dbReference type="ARBA" id="ARBA00004186"/>
    </source>
</evidence>
<evidence type="ECO:0000256" key="25">
    <source>
        <dbReference type="SAM" id="MobiDB-lite"/>
    </source>
</evidence>
<feature type="domain" description="Peptidase M14" evidence="26">
    <location>
        <begin position="152"/>
        <end position="589"/>
    </location>
</feature>
<keyword evidence="12" id="KW-0862">Zinc</keyword>
<protein>
    <recommendedName>
        <fullName evidence="16">Cytosolic carboxypeptidase-like protein 5</fullName>
        <ecNumber evidence="19">3.4.17.24</ecNumber>
    </recommendedName>
    <alternativeName>
        <fullName evidence="22">ATP/GTP-binding protein-like 5</fullName>
    </alternativeName>
    <alternativeName>
        <fullName evidence="21">Protein deglutamylase CCP5</fullName>
    </alternativeName>
</protein>
<dbReference type="RefSeq" id="XP_030638396.1">
    <property type="nucleotide sequence ID" value="XM_030782536.1"/>
</dbReference>
<dbReference type="Gene3D" id="2.60.40.3120">
    <property type="match status" value="1"/>
</dbReference>